<feature type="compositionally biased region" description="Basic and acidic residues" evidence="1">
    <location>
        <begin position="29"/>
        <end position="42"/>
    </location>
</feature>
<sequence>MYHSRGHTPEDSIVIDDALIRGYISPDTTNDRSFNRAPETSRKRPPSAIALSNTATVSIIAS</sequence>
<feature type="region of interest" description="Disordered" evidence="1">
    <location>
        <begin position="24"/>
        <end position="50"/>
    </location>
</feature>
<dbReference type="EMBL" id="HF935791">
    <property type="protein sequence ID" value="CCX13251.1"/>
    <property type="molecule type" value="Genomic_DNA"/>
</dbReference>
<evidence type="ECO:0000313" key="2">
    <source>
        <dbReference type="EMBL" id="CCX13251.1"/>
    </source>
</evidence>
<accession>U4LKQ2</accession>
<gene>
    <name evidence="2" type="ORF">PCON_12844</name>
</gene>
<proteinExistence type="predicted"/>
<evidence type="ECO:0000256" key="1">
    <source>
        <dbReference type="SAM" id="MobiDB-lite"/>
    </source>
</evidence>
<evidence type="ECO:0000313" key="3">
    <source>
        <dbReference type="Proteomes" id="UP000018144"/>
    </source>
</evidence>
<organism evidence="2 3">
    <name type="scientific">Pyronema omphalodes (strain CBS 100304)</name>
    <name type="common">Pyronema confluens</name>
    <dbReference type="NCBI Taxonomy" id="1076935"/>
    <lineage>
        <taxon>Eukaryota</taxon>
        <taxon>Fungi</taxon>
        <taxon>Dikarya</taxon>
        <taxon>Ascomycota</taxon>
        <taxon>Pezizomycotina</taxon>
        <taxon>Pezizomycetes</taxon>
        <taxon>Pezizales</taxon>
        <taxon>Pyronemataceae</taxon>
        <taxon>Pyronema</taxon>
    </lineage>
</organism>
<reference evidence="2 3" key="1">
    <citation type="journal article" date="2013" name="PLoS Genet.">
        <title>The genome and development-dependent transcriptomes of Pyronema confluens: a window into fungal evolution.</title>
        <authorList>
            <person name="Traeger S."/>
            <person name="Altegoer F."/>
            <person name="Freitag M."/>
            <person name="Gabaldon T."/>
            <person name="Kempken F."/>
            <person name="Kumar A."/>
            <person name="Marcet-Houben M."/>
            <person name="Poggeler S."/>
            <person name="Stajich J.E."/>
            <person name="Nowrousian M."/>
        </authorList>
    </citation>
    <scope>NUCLEOTIDE SEQUENCE [LARGE SCALE GENOMIC DNA]</scope>
    <source>
        <strain evidence="3">CBS 100304</strain>
        <tissue evidence="2">Vegetative mycelium</tissue>
    </source>
</reference>
<keyword evidence="3" id="KW-1185">Reference proteome</keyword>
<dbReference type="AlphaFoldDB" id="U4LKQ2"/>
<protein>
    <submittedName>
        <fullName evidence="2">Uncharacterized protein</fullName>
    </submittedName>
</protein>
<dbReference type="Proteomes" id="UP000018144">
    <property type="component" value="Unassembled WGS sequence"/>
</dbReference>
<name>U4LKQ2_PYROM</name>